<evidence type="ECO:0000313" key="5">
    <source>
        <dbReference type="EMBL" id="TRY68903.1"/>
    </source>
</evidence>
<comment type="subcellular location">
    <subcellularLocation>
        <location evidence="2">Endoplasmic reticulum membrane</location>
        <topology evidence="2">Multi-pass membrane protein</topology>
    </subcellularLocation>
</comment>
<accession>A0A553NU17</accession>
<evidence type="ECO:0000256" key="1">
    <source>
        <dbReference type="ARBA" id="ARBA00009940"/>
    </source>
</evidence>
<evidence type="ECO:0000256" key="3">
    <source>
        <dbReference type="SAM" id="MobiDB-lite"/>
    </source>
</evidence>
<feature type="transmembrane region" description="Helical" evidence="2">
    <location>
        <begin position="78"/>
        <end position="98"/>
    </location>
</feature>
<dbReference type="GO" id="GO:0098826">
    <property type="term" value="C:endoplasmic reticulum tubular network membrane"/>
    <property type="evidence" value="ECO:0007669"/>
    <property type="project" value="UniProtKB-UniRule"/>
</dbReference>
<reference evidence="5 6" key="1">
    <citation type="journal article" date="2018" name="Nat. Ecol. Evol.">
        <title>Genomic signatures of mitonuclear coevolution across populations of Tigriopus californicus.</title>
        <authorList>
            <person name="Barreto F.S."/>
            <person name="Watson E.T."/>
            <person name="Lima T.G."/>
            <person name="Willett C.S."/>
            <person name="Edmands S."/>
            <person name="Li W."/>
            <person name="Burton R.S."/>
        </authorList>
    </citation>
    <scope>NUCLEOTIDE SEQUENCE [LARGE SCALE GENOMIC DNA]</scope>
    <source>
        <strain evidence="5 6">San Diego</strain>
    </source>
</reference>
<evidence type="ECO:0000259" key="4">
    <source>
        <dbReference type="Pfam" id="PF10058"/>
    </source>
</evidence>
<evidence type="ECO:0000256" key="2">
    <source>
        <dbReference type="RuleBase" id="RU367073"/>
    </source>
</evidence>
<dbReference type="GO" id="GO:1903373">
    <property type="term" value="P:positive regulation of endoplasmic reticulum tubular network organization"/>
    <property type="evidence" value="ECO:0007669"/>
    <property type="project" value="UniProtKB-UniRule"/>
</dbReference>
<keyword evidence="2" id="KW-0472">Membrane</keyword>
<protein>
    <recommendedName>
        <fullName evidence="2">Endoplasmic reticulum junction formation protein lunapark</fullName>
    </recommendedName>
</protein>
<dbReference type="GO" id="GO:0071788">
    <property type="term" value="P:endoplasmic reticulum tubular network maintenance"/>
    <property type="evidence" value="ECO:0007669"/>
    <property type="project" value="UniProtKB-UniRule"/>
</dbReference>
<dbReference type="GO" id="GO:0008270">
    <property type="term" value="F:zinc ion binding"/>
    <property type="evidence" value="ECO:0007669"/>
    <property type="project" value="UniProtKB-KW"/>
</dbReference>
<gene>
    <name evidence="5" type="ORF">TCAL_04157</name>
</gene>
<comment type="caution">
    <text evidence="5">The sequence shown here is derived from an EMBL/GenBank/DDBJ whole genome shotgun (WGS) entry which is preliminary data.</text>
</comment>
<dbReference type="InterPro" id="IPR019273">
    <property type="entry name" value="Lunapark_Znf"/>
</dbReference>
<keyword evidence="2" id="KW-0256">Endoplasmic reticulum</keyword>
<dbReference type="Pfam" id="PF10058">
    <property type="entry name" value="Zn_ribbon_10"/>
    <property type="match status" value="1"/>
</dbReference>
<organism evidence="5 6">
    <name type="scientific">Tigriopus californicus</name>
    <name type="common">Marine copepod</name>
    <dbReference type="NCBI Taxonomy" id="6832"/>
    <lineage>
        <taxon>Eukaryota</taxon>
        <taxon>Metazoa</taxon>
        <taxon>Ecdysozoa</taxon>
        <taxon>Arthropoda</taxon>
        <taxon>Crustacea</taxon>
        <taxon>Multicrustacea</taxon>
        <taxon>Hexanauplia</taxon>
        <taxon>Copepoda</taxon>
        <taxon>Harpacticoida</taxon>
        <taxon>Harpacticidae</taxon>
        <taxon>Tigriopus</taxon>
    </lineage>
</organism>
<dbReference type="PANTHER" id="PTHR22166">
    <property type="entry name" value="ENDOPLASMIC RETICULUM JUNCTION FORMATION PROTEIN LUNAPARK"/>
    <property type="match status" value="1"/>
</dbReference>
<feature type="transmembrane region" description="Helical" evidence="2">
    <location>
        <begin position="42"/>
        <end position="66"/>
    </location>
</feature>
<feature type="compositionally biased region" description="Polar residues" evidence="3">
    <location>
        <begin position="399"/>
        <end position="418"/>
    </location>
</feature>
<feature type="region of interest" description="Disordered" evidence="3">
    <location>
        <begin position="154"/>
        <end position="254"/>
    </location>
</feature>
<proteinExistence type="inferred from homology"/>
<comment type="domain">
    <text evidence="2">The C4-type zinc finger motif is necessary both for its ER three-way tubular junction localization and formation.</text>
</comment>
<dbReference type="InterPro" id="IPR040115">
    <property type="entry name" value="Lnp"/>
</dbReference>
<keyword evidence="2" id="KW-0479">Metal-binding</keyword>
<comment type="similarity">
    <text evidence="1 2">Belongs to the lunapark family.</text>
</comment>
<feature type="domain" description="Lunapark zinc ribbon" evidence="4">
    <location>
        <begin position="288"/>
        <end position="337"/>
    </location>
</feature>
<evidence type="ECO:0000313" key="6">
    <source>
        <dbReference type="Proteomes" id="UP000318571"/>
    </source>
</evidence>
<dbReference type="Proteomes" id="UP000318571">
    <property type="component" value="Chromosome 1"/>
</dbReference>
<keyword evidence="6" id="KW-1185">Reference proteome</keyword>
<dbReference type="PANTHER" id="PTHR22166:SF12">
    <property type="entry name" value="ENDOPLASMIC RETICULUM JUNCTION FORMATION PROTEIN LUNAPARK"/>
    <property type="match status" value="1"/>
</dbReference>
<dbReference type="OMA" id="MRTFRIL"/>
<dbReference type="STRING" id="6832.A0A553NU17"/>
<sequence>MGILLSRFWKKKSTPEVLEAIQGQIGSIQSFKRNTQASQRKVIGYLVAYFSVLYVLGVGVAYFKYYHHPDWQDWHSQLRLWIPILIAPILLFLVRKVLTWWYHRKIRRNEIQLEKLMVQKRTLLEKVMETETYKVAKEILEKYAPEQLTASKPGFSASKVSTSKMPSLGSGTPLKGTPTPRGPNPVARANTLEPASLDSSSMELRRRGTNPQVGPVNSPASAAKPQANNSVPNSRADQGNMSVNGSFTAADRNRKPFTPVTLTQRSNQHVPPGPPLPRPVLPRERGYMDRMVEYLVGDGPANRFALICKQCASHNGMALKEEFEYTAYRCCYCYHWNPARKQRPTAPKLSASNPMLSKRASTESSSSEDETSPSTLAKTTSLPKLLAAGSQKSDLGDASTINSSQVGTENANIQSVAKESSEESVSSLSDQKVEQDKS</sequence>
<keyword evidence="2" id="KW-0812">Transmembrane</keyword>
<keyword evidence="2" id="KW-0862">Zinc</keyword>
<dbReference type="OrthoDB" id="3169036at2759"/>
<keyword evidence="2" id="KW-0863">Zinc-finger</keyword>
<keyword evidence="2" id="KW-1133">Transmembrane helix</keyword>
<comment type="function">
    <text evidence="2">Plays a role in determining ER morphology.</text>
</comment>
<name>A0A553NU17_TIGCA</name>
<feature type="compositionally biased region" description="Polar residues" evidence="3">
    <location>
        <begin position="226"/>
        <end position="247"/>
    </location>
</feature>
<dbReference type="EMBL" id="VCGU01000010">
    <property type="protein sequence ID" value="TRY68903.1"/>
    <property type="molecule type" value="Genomic_DNA"/>
</dbReference>
<dbReference type="AlphaFoldDB" id="A0A553NU17"/>
<feature type="region of interest" description="Disordered" evidence="3">
    <location>
        <begin position="342"/>
        <end position="438"/>
    </location>
</feature>